<proteinExistence type="evidence at transcript level"/>
<dbReference type="Gene3D" id="3.10.680.10">
    <property type="entry name" value="Photosystem II CP47 reaction center protein"/>
    <property type="match status" value="1"/>
</dbReference>
<comment type="subcellular location">
    <subcellularLocation>
        <location evidence="1">Membrane</location>
        <topology evidence="1">Multi-pass membrane protein</topology>
    </subcellularLocation>
</comment>
<evidence type="ECO:0000256" key="6">
    <source>
        <dbReference type="ARBA" id="ARBA00022991"/>
    </source>
</evidence>
<evidence type="ECO:0000256" key="7">
    <source>
        <dbReference type="ARBA" id="ARBA00023136"/>
    </source>
</evidence>
<organism evidence="10">
    <name type="scientific">Tripos horridus</name>
    <name type="common">Dinoflagellate</name>
    <name type="synonym">Ceratium horridum</name>
    <dbReference type="NCBI Taxonomy" id="203191"/>
    <lineage>
        <taxon>Eukaryota</taxon>
        <taxon>Sar</taxon>
        <taxon>Alveolata</taxon>
        <taxon>Dinophyceae</taxon>
        <taxon>Gonyaulacales</taxon>
        <taxon>Ceratiaceae</taxon>
        <taxon>Tripos</taxon>
    </lineage>
</organism>
<keyword evidence="7 9" id="KW-0472">Membrane</keyword>
<dbReference type="SUPFAM" id="SSF161077">
    <property type="entry name" value="Photosystem II antenna protein-like"/>
    <property type="match status" value="1"/>
</dbReference>
<name>Q5DVM8_TRIHD</name>
<feature type="transmembrane region" description="Helical" evidence="9">
    <location>
        <begin position="252"/>
        <end position="273"/>
    </location>
</feature>
<evidence type="ECO:0000256" key="8">
    <source>
        <dbReference type="ARBA" id="ARBA00023276"/>
    </source>
</evidence>
<dbReference type="Pfam" id="PF00421">
    <property type="entry name" value="PSII"/>
    <property type="match status" value="1"/>
</dbReference>
<protein>
    <submittedName>
        <fullName evidence="10">Photosystem II P680 chlorophyll A apoprotein</fullName>
    </submittedName>
</protein>
<evidence type="ECO:0000256" key="3">
    <source>
        <dbReference type="ARBA" id="ARBA00022531"/>
    </source>
</evidence>
<feature type="non-terminal residue" evidence="10">
    <location>
        <position position="1"/>
    </location>
</feature>
<dbReference type="EMBL" id="AJ628834">
    <property type="protein sequence ID" value="CAF32302.1"/>
    <property type="molecule type" value="mRNA"/>
</dbReference>
<evidence type="ECO:0000313" key="10">
    <source>
        <dbReference type="EMBL" id="CAF32302.1"/>
    </source>
</evidence>
<evidence type="ECO:0000256" key="5">
    <source>
        <dbReference type="ARBA" id="ARBA00022989"/>
    </source>
</evidence>
<keyword evidence="2" id="KW-0148">Chlorophyll</keyword>
<dbReference type="InterPro" id="IPR000932">
    <property type="entry name" value="PS_antenna-like"/>
</dbReference>
<dbReference type="NCBIfam" id="TIGR03039">
    <property type="entry name" value="PS_II_CP47"/>
    <property type="match status" value="1"/>
</dbReference>
<keyword evidence="8" id="KW-0604">Photosystem II</keyword>
<reference evidence="10" key="1">
    <citation type="submission" date="2004-02" db="EMBL/GenBank/DDBJ databases">
        <title>Splicing and substitutional editing of transcripts from genes of cyanobacterial origin in the dinoflagellate Ceratium horridum.</title>
        <authorList>
            <person name="Zauner S."/>
            <person name="Greilinger D."/>
            <person name="Laatsch T."/>
            <person name="Kowallik K.V."/>
            <person name="Maier U.G."/>
        </authorList>
    </citation>
    <scope>NUCLEOTIDE SEQUENCE</scope>
</reference>
<evidence type="ECO:0000256" key="4">
    <source>
        <dbReference type="ARBA" id="ARBA00022692"/>
    </source>
</evidence>
<keyword evidence="4 9" id="KW-0812">Transmembrane</keyword>
<dbReference type="GO" id="GO:0009772">
    <property type="term" value="P:photosynthetic electron transport in photosystem II"/>
    <property type="evidence" value="ECO:0007669"/>
    <property type="project" value="InterPro"/>
</dbReference>
<evidence type="ECO:0000256" key="9">
    <source>
        <dbReference type="SAM" id="Phobius"/>
    </source>
</evidence>
<dbReference type="InterPro" id="IPR017486">
    <property type="entry name" value="PSII_PsbB"/>
</dbReference>
<keyword evidence="5 9" id="KW-1133">Transmembrane helix</keyword>
<dbReference type="GO" id="GO:0016168">
    <property type="term" value="F:chlorophyll binding"/>
    <property type="evidence" value="ECO:0007669"/>
    <property type="project" value="UniProtKB-KW"/>
</dbReference>
<dbReference type="GO" id="GO:0009523">
    <property type="term" value="C:photosystem II"/>
    <property type="evidence" value="ECO:0007669"/>
    <property type="project" value="UniProtKB-KW"/>
</dbReference>
<feature type="transmembrane region" description="Helical" evidence="9">
    <location>
        <begin position="153"/>
        <end position="177"/>
    </location>
</feature>
<evidence type="ECO:0000256" key="1">
    <source>
        <dbReference type="ARBA" id="ARBA00004141"/>
    </source>
</evidence>
<gene>
    <name evidence="10" type="primary">psbB</name>
</gene>
<dbReference type="InterPro" id="IPR036001">
    <property type="entry name" value="PS_II_antenna-like_sf"/>
</dbReference>
<keyword evidence="3" id="KW-0602">Photosynthesis</keyword>
<keyword evidence="6" id="KW-0157">Chromophore</keyword>
<feature type="transmembrane region" description="Helical" evidence="9">
    <location>
        <begin position="208"/>
        <end position="232"/>
    </location>
</feature>
<feature type="transmembrane region" description="Helical" evidence="9">
    <location>
        <begin position="111"/>
        <end position="133"/>
    </location>
</feature>
<dbReference type="AlphaFoldDB" id="Q5DVM8"/>
<evidence type="ECO:0000256" key="2">
    <source>
        <dbReference type="ARBA" id="ARBA00022494"/>
    </source>
</evidence>
<sequence>LYSRDHINLVVRNAPLSSIPWFRVHIIILNDPGRLISVHLMHTALVAGWSGVLTLYELILVDPTDPVYNPIWRQGCYSIPFVSRLGVSRSLYDWSLGIELSSKPYWTYETVLLAHLLLSGLLIISSLWHWAYWDLEVFIGYGTANLVLDLNRLFGIHLSLASILCNGFGLAHLTGYFGPGLWTSDSLGIVGSVRFVKPSYSLLGLDPFCYGVISSNHIVAGFVGICVGLWHVSSRPGPLIYKLLSMGNIEGVLSSSIASVLFTALINASLMWYGSVSTAVELYGPSRYHWDNGYFSLEMERRVTLNSSLFIKQAWEQVPEKLVLYDYIGCNPSKGGLFRSGPMLKGDGVVQNWLGHPTFEKGSLALTVRRMPAFFETFPVLLIDQGGTVRADIPFRRAESRYSIEQTSVVVFFSGGLLSGTEYSSASVVKGYSRKAQFGEIFTFERTIGLSDGVFRTSPRGWYSFSHLALALLFLLGHLWHAGRALFRDIWTGVASITPYQVEYGRNEKLGDETTKWTQ</sequence>
<accession>Q5DVM8</accession>